<dbReference type="Pfam" id="PF14518">
    <property type="entry name" value="Haem_oxygenas_2"/>
    <property type="match status" value="1"/>
</dbReference>
<dbReference type="EMBL" id="JNCF01000003">
    <property type="protein sequence ID" value="KGP64271.1"/>
    <property type="molecule type" value="Genomic_DNA"/>
</dbReference>
<evidence type="ECO:0008006" key="3">
    <source>
        <dbReference type="Google" id="ProtNLM"/>
    </source>
</evidence>
<evidence type="ECO:0000313" key="1">
    <source>
        <dbReference type="EMBL" id="KGP64271.1"/>
    </source>
</evidence>
<dbReference type="SUPFAM" id="SSF48613">
    <property type="entry name" value="Heme oxygenase-like"/>
    <property type="match status" value="1"/>
</dbReference>
<dbReference type="Proteomes" id="UP000054422">
    <property type="component" value="Unassembled WGS sequence"/>
</dbReference>
<gene>
    <name evidence="1" type="ORF">EP47_04280</name>
</gene>
<proteinExistence type="predicted"/>
<comment type="caution">
    <text evidence="1">The sequence shown here is derived from an EMBL/GenBank/DDBJ whole genome shotgun (WGS) entry which is preliminary data.</text>
</comment>
<keyword evidence="2" id="KW-1185">Reference proteome</keyword>
<dbReference type="RefSeq" id="WP_035886997.1">
    <property type="nucleotide sequence ID" value="NZ_JNCF01000003.1"/>
</dbReference>
<dbReference type="InterPro" id="IPR016084">
    <property type="entry name" value="Haem_Oase-like_multi-hlx"/>
</dbReference>
<name>A0A0A2SX11_9GAMM</name>
<sequence>MPRDLSIRLPKSLSGFLEQSDLDYKNSLSSIRLFCQQNADLWDDNRKRMFAAIFYHLRGHFINFAWYIANFADNEVTKHIIIKNIYEEIGVSTRFSHEMLYERFAKECGVDIYDEIVNETNYLSFAKEFNKTHLYWLTQHSTREHICAFAAYERLDNLDYPILAELANAMRISTHAMTFFNVHTHVDHFDTMLELIIPIWDESPNCLIESFHFIQSHQLQMWEQFSNILFN</sequence>
<evidence type="ECO:0000313" key="2">
    <source>
        <dbReference type="Proteomes" id="UP000054422"/>
    </source>
</evidence>
<accession>A0A0A2SX11</accession>
<dbReference type="AlphaFoldDB" id="A0A0A2SX11"/>
<dbReference type="OrthoDB" id="581743at2"/>
<dbReference type="SMART" id="SM01236">
    <property type="entry name" value="Haem_oxygenase_2"/>
    <property type="match status" value="1"/>
</dbReference>
<reference evidence="1 2" key="1">
    <citation type="submission" date="2014-05" db="EMBL/GenBank/DDBJ databases">
        <authorList>
            <person name="Rizzardi K."/>
            <person name="Winiecka-Krusnell J."/>
            <person name="Ramliden M."/>
            <person name="Alm E."/>
            <person name="Andersson S."/>
            <person name="Byfors S."/>
        </authorList>
    </citation>
    <scope>NUCLEOTIDE SEQUENCE [LARGE SCALE GENOMIC DNA]</scope>
    <source>
        <strain evidence="1 2">LEGN</strain>
    </source>
</reference>
<protein>
    <recommendedName>
        <fullName evidence="3">TenA family transcriptional regulator</fullName>
    </recommendedName>
</protein>
<organism evidence="1 2">
    <name type="scientific">Legionella norrlandica</name>
    <dbReference type="NCBI Taxonomy" id="1498499"/>
    <lineage>
        <taxon>Bacteria</taxon>
        <taxon>Pseudomonadati</taxon>
        <taxon>Pseudomonadota</taxon>
        <taxon>Gammaproteobacteria</taxon>
        <taxon>Legionellales</taxon>
        <taxon>Legionellaceae</taxon>
        <taxon>Legionella</taxon>
    </lineage>
</organism>
<dbReference type="Gene3D" id="1.20.910.10">
    <property type="entry name" value="Heme oxygenase-like"/>
    <property type="match status" value="1"/>
</dbReference>